<feature type="transmembrane region" description="Helical" evidence="1">
    <location>
        <begin position="78"/>
        <end position="98"/>
    </location>
</feature>
<feature type="transmembrane region" description="Helical" evidence="1">
    <location>
        <begin position="289"/>
        <end position="308"/>
    </location>
</feature>
<dbReference type="RefSeq" id="WP_153225024.1">
    <property type="nucleotide sequence ID" value="NZ_WIJK01000008.1"/>
</dbReference>
<feature type="transmembrane region" description="Helical" evidence="1">
    <location>
        <begin position="53"/>
        <end position="72"/>
    </location>
</feature>
<evidence type="ECO:0000313" key="2">
    <source>
        <dbReference type="EMBL" id="MQQ52103.1"/>
    </source>
</evidence>
<feature type="transmembrane region" description="Helical" evidence="1">
    <location>
        <begin position="184"/>
        <end position="204"/>
    </location>
</feature>
<keyword evidence="1" id="KW-0812">Transmembrane</keyword>
<dbReference type="Proteomes" id="UP000467560">
    <property type="component" value="Unassembled WGS sequence"/>
</dbReference>
<name>A0A7X1RMU9_STRMT</name>
<reference evidence="2 3" key="1">
    <citation type="submission" date="2019-10" db="EMBL/GenBank/DDBJ databases">
        <title>Streptococcus mitis of the oral and urogenital tracts.</title>
        <authorList>
            <person name="Price T."/>
            <person name="Mores C.R."/>
            <person name="Putonti C."/>
            <person name="Wolfe A.J."/>
        </authorList>
    </citation>
    <scope>NUCLEOTIDE SEQUENCE [LARGE SCALE GENOMIC DNA]</scope>
    <source>
        <strain evidence="2 3">SM16</strain>
    </source>
</reference>
<proteinExistence type="predicted"/>
<dbReference type="AlphaFoldDB" id="A0A7X1RMU9"/>
<feature type="transmembrane region" description="Helical" evidence="1">
    <location>
        <begin position="340"/>
        <end position="358"/>
    </location>
</feature>
<comment type="caution">
    <text evidence="2">The sequence shown here is derived from an EMBL/GenBank/DDBJ whole genome shotgun (WGS) entry which is preliminary data.</text>
</comment>
<feature type="transmembrane region" description="Helical" evidence="1">
    <location>
        <begin position="6"/>
        <end position="26"/>
    </location>
</feature>
<protein>
    <recommendedName>
        <fullName evidence="4">Glycosyltransferase RgtA/B/C/D-like domain-containing protein</fullName>
    </recommendedName>
</protein>
<sequence length="536" mass="62625">MTQKQITDRMIRIGLIVLPFFIFYGYRLMKGFEYPVVDDIMVNQTILSGDNMLLPYIGIMLSSALVFLQQLFTTWNVYFIFLALSFCLSFSVYLDSFFRKKLYFVLPLLVILQMILMKYFSFSVIAYLLSTAGILLLFDRKYIVGALLSLIGLSIRPQIIASLLLLLLPFLAFEVIKGKKKKELFLLSAAILFIFASNKIYTLMRPGVQEYLNWNTLSTNLRDFPAIEYEKHAKEFQELGVSENDLSASTYWLFAEKDALNNELLTKIQSVRSFSEKYSFNVFQMVKDYFQNIILTTFLLVMVGWFLFFKPKKVYGWLLPLVPFVLIGALFVRQRVVERVYIPIIISFLIFFIYYAPLFYTKRKLLKKRGIFYSLQLVGMLASMAWVNSVGQELYWFPIIQSSMVTEYHDVVEKHSDKLLVFGGYGTLVNSQPSLATIRRKPDQLIENTTTLGNWQTFSPHYYQLMENYNVEDPSNLLSSALDKENILFFWSPSSGNMDRVKKIMKEHYQKDVYFEEVELVTSDMNLYRLRTGEDR</sequence>
<gene>
    <name evidence="2" type="ORF">GEZ89_03830</name>
</gene>
<keyword evidence="1" id="KW-0472">Membrane</keyword>
<dbReference type="EMBL" id="WIJK01000008">
    <property type="protein sequence ID" value="MQQ52103.1"/>
    <property type="molecule type" value="Genomic_DNA"/>
</dbReference>
<feature type="transmembrane region" description="Helical" evidence="1">
    <location>
        <begin position="144"/>
        <end position="172"/>
    </location>
</feature>
<organism evidence="2 3">
    <name type="scientific">Streptococcus mitis</name>
    <dbReference type="NCBI Taxonomy" id="28037"/>
    <lineage>
        <taxon>Bacteria</taxon>
        <taxon>Bacillati</taxon>
        <taxon>Bacillota</taxon>
        <taxon>Bacilli</taxon>
        <taxon>Lactobacillales</taxon>
        <taxon>Streptococcaceae</taxon>
        <taxon>Streptococcus</taxon>
        <taxon>Streptococcus mitis group</taxon>
    </lineage>
</organism>
<accession>A0A7X1RMU9</accession>
<feature type="transmembrane region" description="Helical" evidence="1">
    <location>
        <begin position="315"/>
        <end position="334"/>
    </location>
</feature>
<keyword evidence="1" id="KW-1133">Transmembrane helix</keyword>
<evidence type="ECO:0008006" key="4">
    <source>
        <dbReference type="Google" id="ProtNLM"/>
    </source>
</evidence>
<evidence type="ECO:0000256" key="1">
    <source>
        <dbReference type="SAM" id="Phobius"/>
    </source>
</evidence>
<feature type="transmembrane region" description="Helical" evidence="1">
    <location>
        <begin position="370"/>
        <end position="387"/>
    </location>
</feature>
<evidence type="ECO:0000313" key="3">
    <source>
        <dbReference type="Proteomes" id="UP000467560"/>
    </source>
</evidence>